<dbReference type="Proteomes" id="UP000788993">
    <property type="component" value="Unassembled WGS sequence"/>
</dbReference>
<feature type="compositionally biased region" description="Low complexity" evidence="5">
    <location>
        <begin position="18"/>
        <end position="29"/>
    </location>
</feature>
<sequence length="335" mass="36791">MPVIQLEQENGRSREVVSPQPQFSQTSQTLLVPPPPRHTSSSPFAANRMISLSTSSITSLIPSLYNLSTNHSTSSLMNATANSTSENLAFISDALARESDVTVSTNITSQAEYKGFAAYVISFIFLFIWLSWSMIPDSILNNVGIYYYPSRWWALVIPAYVLVSMMYTYVALALYNIEVKTPSLDDPRTIADPDGVVITELPHYQKKDLDRYLFSSTSGIWDLPLSEVNKVFKVNNIPLISYTTISTMKSPRCTVLVILPSLVSPKRYFPVSSVASDSCDCGASTTVSSITSGSSLEDEPSPNKPMDDTSWGTEATVLIADVKGLNTCVVNCSWI</sequence>
<dbReference type="AlphaFoldDB" id="A0A9P8PW69"/>
<keyword evidence="2 6" id="KW-0812">Transmembrane</keyword>
<accession>A0A9P8PW69</accession>
<dbReference type="Pfam" id="PF08510">
    <property type="entry name" value="PIG-P"/>
    <property type="match status" value="1"/>
</dbReference>
<dbReference type="InterPro" id="IPR052263">
    <property type="entry name" value="GPI_Anchor_Biosynth"/>
</dbReference>
<reference evidence="8" key="2">
    <citation type="submission" date="2021-01" db="EMBL/GenBank/DDBJ databases">
        <authorList>
            <person name="Schikora-Tamarit M.A."/>
        </authorList>
    </citation>
    <scope>NUCLEOTIDE SEQUENCE</scope>
    <source>
        <strain evidence="8">NCAIM Y.01608</strain>
    </source>
</reference>
<evidence type="ECO:0000256" key="1">
    <source>
        <dbReference type="ARBA" id="ARBA00004141"/>
    </source>
</evidence>
<feature type="transmembrane region" description="Helical" evidence="6">
    <location>
        <begin position="152"/>
        <end position="175"/>
    </location>
</feature>
<feature type="domain" description="PIG-P" evidence="7">
    <location>
        <begin position="111"/>
        <end position="231"/>
    </location>
</feature>
<name>A0A9P8PW69_9ASCO</name>
<dbReference type="GO" id="GO:0006506">
    <property type="term" value="P:GPI anchor biosynthetic process"/>
    <property type="evidence" value="ECO:0007669"/>
    <property type="project" value="TreeGrafter"/>
</dbReference>
<evidence type="ECO:0000256" key="2">
    <source>
        <dbReference type="ARBA" id="ARBA00022692"/>
    </source>
</evidence>
<dbReference type="GO" id="GO:0016020">
    <property type="term" value="C:membrane"/>
    <property type="evidence" value="ECO:0007669"/>
    <property type="project" value="UniProtKB-SubCell"/>
</dbReference>
<evidence type="ECO:0000256" key="6">
    <source>
        <dbReference type="SAM" id="Phobius"/>
    </source>
</evidence>
<evidence type="ECO:0000313" key="9">
    <source>
        <dbReference type="Proteomes" id="UP000788993"/>
    </source>
</evidence>
<comment type="caution">
    <text evidence="8">The sequence shown here is derived from an EMBL/GenBank/DDBJ whole genome shotgun (WGS) entry which is preliminary data.</text>
</comment>
<reference evidence="8" key="1">
    <citation type="journal article" date="2021" name="Open Biol.">
        <title>Shared evolutionary footprints suggest mitochondrial oxidative damage underlies multiple complex I losses in fungi.</title>
        <authorList>
            <person name="Schikora-Tamarit M.A."/>
            <person name="Marcet-Houben M."/>
            <person name="Nosek J."/>
            <person name="Gabaldon T."/>
        </authorList>
    </citation>
    <scope>NUCLEOTIDE SEQUENCE</scope>
    <source>
        <strain evidence="8">NCAIM Y.01608</strain>
    </source>
</reference>
<evidence type="ECO:0000256" key="3">
    <source>
        <dbReference type="ARBA" id="ARBA00022989"/>
    </source>
</evidence>
<protein>
    <recommendedName>
        <fullName evidence="7">PIG-P domain-containing protein</fullName>
    </recommendedName>
</protein>
<feature type="region of interest" description="Disordered" evidence="5">
    <location>
        <begin position="287"/>
        <end position="309"/>
    </location>
</feature>
<keyword evidence="4 6" id="KW-0472">Membrane</keyword>
<evidence type="ECO:0000256" key="4">
    <source>
        <dbReference type="ARBA" id="ARBA00023136"/>
    </source>
</evidence>
<keyword evidence="3 6" id="KW-1133">Transmembrane helix</keyword>
<keyword evidence="9" id="KW-1185">Reference proteome</keyword>
<evidence type="ECO:0000256" key="5">
    <source>
        <dbReference type="SAM" id="MobiDB-lite"/>
    </source>
</evidence>
<proteinExistence type="predicted"/>
<gene>
    <name evidence="8" type="ORF">OGATHE_000280</name>
</gene>
<feature type="transmembrane region" description="Helical" evidence="6">
    <location>
        <begin position="116"/>
        <end position="132"/>
    </location>
</feature>
<dbReference type="InterPro" id="IPR013717">
    <property type="entry name" value="PIG-P"/>
</dbReference>
<comment type="subcellular location">
    <subcellularLocation>
        <location evidence="1">Membrane</location>
        <topology evidence="1">Multi-pass membrane protein</topology>
    </subcellularLocation>
</comment>
<evidence type="ECO:0000259" key="7">
    <source>
        <dbReference type="Pfam" id="PF08510"/>
    </source>
</evidence>
<organism evidence="8 9">
    <name type="scientific">Ogataea polymorpha</name>
    <dbReference type="NCBI Taxonomy" id="460523"/>
    <lineage>
        <taxon>Eukaryota</taxon>
        <taxon>Fungi</taxon>
        <taxon>Dikarya</taxon>
        <taxon>Ascomycota</taxon>
        <taxon>Saccharomycotina</taxon>
        <taxon>Pichiomycetes</taxon>
        <taxon>Pichiales</taxon>
        <taxon>Pichiaceae</taxon>
        <taxon>Ogataea</taxon>
    </lineage>
</organism>
<feature type="region of interest" description="Disordered" evidence="5">
    <location>
        <begin position="1"/>
        <end position="40"/>
    </location>
</feature>
<dbReference type="EMBL" id="JAEUBD010000014">
    <property type="protein sequence ID" value="KAH3678730.1"/>
    <property type="molecule type" value="Genomic_DNA"/>
</dbReference>
<dbReference type="GO" id="GO:0005783">
    <property type="term" value="C:endoplasmic reticulum"/>
    <property type="evidence" value="ECO:0007669"/>
    <property type="project" value="TreeGrafter"/>
</dbReference>
<dbReference type="PANTHER" id="PTHR46346:SF1">
    <property type="entry name" value="PHOSPHATIDYLINOSITOL N-ACETYLGLUCOSAMINYLTRANSFERASE SUBUNIT P"/>
    <property type="match status" value="1"/>
</dbReference>
<evidence type="ECO:0000313" key="8">
    <source>
        <dbReference type="EMBL" id="KAH3678730.1"/>
    </source>
</evidence>
<dbReference type="PANTHER" id="PTHR46346">
    <property type="entry name" value="PHOSPHATIDYLINOSITOL N-ACETYLGLUCOSAMINYLTRANSFERASE SUBUNIT P"/>
    <property type="match status" value="1"/>
</dbReference>